<evidence type="ECO:0000313" key="1">
    <source>
        <dbReference type="EMBL" id="AUT69223.1"/>
    </source>
</evidence>
<sequence length="51" mass="5782">MKAQQEPAPAQVRVDREAAGLTQTEAGPLVHVNLRSWQRWESGGRTMYLIF</sequence>
<dbReference type="AlphaFoldDB" id="A0AAN1J8D2"/>
<dbReference type="KEGG" id="phs:C2L64_13685"/>
<dbReference type="CDD" id="cd00093">
    <property type="entry name" value="HTH_XRE"/>
    <property type="match status" value="1"/>
</dbReference>
<dbReference type="SUPFAM" id="SSF47413">
    <property type="entry name" value="lambda repressor-like DNA-binding domains"/>
    <property type="match status" value="1"/>
</dbReference>
<name>A0AAN1J8D2_9BURK</name>
<reference evidence="1 2" key="1">
    <citation type="submission" date="2018-01" db="EMBL/GenBank/DDBJ databases">
        <title>Species boundaries and ecological features among Paraburkholderia terrae DSMZ17804T, P. hospita DSMZ17164T and P. caribensis DSMZ13236T.</title>
        <authorList>
            <person name="Pratama A.A."/>
        </authorList>
    </citation>
    <scope>NUCLEOTIDE SEQUENCE [LARGE SCALE GENOMIC DNA]</scope>
    <source>
        <strain evidence="1 2">DSM 17164</strain>
    </source>
</reference>
<organism evidence="1 2">
    <name type="scientific">Paraburkholderia hospita</name>
    <dbReference type="NCBI Taxonomy" id="169430"/>
    <lineage>
        <taxon>Bacteria</taxon>
        <taxon>Pseudomonadati</taxon>
        <taxon>Pseudomonadota</taxon>
        <taxon>Betaproteobacteria</taxon>
        <taxon>Burkholderiales</taxon>
        <taxon>Burkholderiaceae</taxon>
        <taxon>Paraburkholderia</taxon>
    </lineage>
</organism>
<dbReference type="InterPro" id="IPR010982">
    <property type="entry name" value="Lambda_DNA-bd_dom_sf"/>
</dbReference>
<accession>A0AAN1J8D2</accession>
<evidence type="ECO:0000313" key="2">
    <source>
        <dbReference type="Proteomes" id="UP000236649"/>
    </source>
</evidence>
<dbReference type="Gene3D" id="1.10.260.40">
    <property type="entry name" value="lambda repressor-like DNA-binding domains"/>
    <property type="match status" value="1"/>
</dbReference>
<dbReference type="InterPro" id="IPR001387">
    <property type="entry name" value="Cro/C1-type_HTH"/>
</dbReference>
<gene>
    <name evidence="1" type="ORF">C2L64_13685</name>
</gene>
<dbReference type="EMBL" id="CP026105">
    <property type="protein sequence ID" value="AUT69223.1"/>
    <property type="molecule type" value="Genomic_DNA"/>
</dbReference>
<proteinExistence type="predicted"/>
<protein>
    <submittedName>
        <fullName evidence="1">Transcriptional regulator</fullName>
    </submittedName>
</protein>
<dbReference type="GO" id="GO:0003677">
    <property type="term" value="F:DNA binding"/>
    <property type="evidence" value="ECO:0007669"/>
    <property type="project" value="InterPro"/>
</dbReference>
<dbReference type="Proteomes" id="UP000236649">
    <property type="component" value="Chromosome 1"/>
</dbReference>